<dbReference type="GO" id="GO:0007064">
    <property type="term" value="P:mitotic sister chromatid cohesion"/>
    <property type="evidence" value="ECO:0007669"/>
    <property type="project" value="TreeGrafter"/>
</dbReference>
<dbReference type="Gene3D" id="3.40.630.30">
    <property type="match status" value="1"/>
</dbReference>
<dbReference type="CDD" id="cd04301">
    <property type="entry name" value="NAT_SF"/>
    <property type="match status" value="1"/>
</dbReference>
<feature type="domain" description="N-acetyltransferase" evidence="1">
    <location>
        <begin position="19"/>
        <end position="201"/>
    </location>
</feature>
<keyword evidence="4" id="KW-0808">Transferase</keyword>
<dbReference type="EMBL" id="JABBLX010000001">
    <property type="protein sequence ID" value="NMK96486.1"/>
    <property type="molecule type" value="Genomic_DNA"/>
</dbReference>
<dbReference type="PROSITE" id="PS51186">
    <property type="entry name" value="GNAT"/>
    <property type="match status" value="1"/>
</dbReference>
<evidence type="ECO:0000313" key="6">
    <source>
        <dbReference type="Proteomes" id="UP000538955"/>
    </source>
</evidence>
<dbReference type="PANTHER" id="PTHR42919">
    <property type="entry name" value="N-ALPHA-ACETYLTRANSFERASE"/>
    <property type="match status" value="1"/>
</dbReference>
<dbReference type="Proteomes" id="UP000538955">
    <property type="component" value="Unassembled WGS sequence"/>
</dbReference>
<evidence type="ECO:0000313" key="5">
    <source>
        <dbReference type="Proteomes" id="UP000291949"/>
    </source>
</evidence>
<proteinExistence type="predicted"/>
<dbReference type="Pfam" id="PF00583">
    <property type="entry name" value="Acetyltransf_1"/>
    <property type="match status" value="1"/>
</dbReference>
<dbReference type="SUPFAM" id="SSF55729">
    <property type="entry name" value="Acyl-CoA N-acyltransferases (Nat)"/>
    <property type="match status" value="1"/>
</dbReference>
<dbReference type="Proteomes" id="UP000291949">
    <property type="component" value="Unassembled WGS sequence"/>
</dbReference>
<sequence>MEDIQIKSAQSSDKEGGRLTHLAIDEMAQVILGETSNERLNKQLQQLWQKKGNRFSHDISYVAKEEGQVLGAITCTSLVKLEKSMFQTVLEIIKMKKLKSLKIILSNFKKIYSLITMDEGEKDEFHVSMLATLPKARGKGVGTKLLKFAERLAINDGFDKISLTVVQDNKKALSVYKKFGFSIVGEINQSPFYLFKMRKNL</sequence>
<dbReference type="PANTHER" id="PTHR42919:SF20">
    <property type="entry name" value="GCN5-RELATED N-ACETYLTRANSFERASE 10, CHLOROPLASTIC"/>
    <property type="match status" value="1"/>
</dbReference>
<dbReference type="GeneID" id="93670108"/>
<dbReference type="EMBL" id="SCHC01000001">
    <property type="protein sequence ID" value="TBW77772.1"/>
    <property type="molecule type" value="Genomic_DNA"/>
</dbReference>
<organism evidence="4 5">
    <name type="scientific">Staphylococcus capitis</name>
    <dbReference type="NCBI Taxonomy" id="29388"/>
    <lineage>
        <taxon>Bacteria</taxon>
        <taxon>Bacillati</taxon>
        <taxon>Bacillota</taxon>
        <taxon>Bacilli</taxon>
        <taxon>Bacillales</taxon>
        <taxon>Staphylococcaceae</taxon>
        <taxon>Staphylococcus</taxon>
    </lineage>
</organism>
<dbReference type="RefSeq" id="WP_002433231.1">
    <property type="nucleotide sequence ID" value="NZ_AP014956.1"/>
</dbReference>
<dbReference type="GO" id="GO:0031415">
    <property type="term" value="C:NatA complex"/>
    <property type="evidence" value="ECO:0007669"/>
    <property type="project" value="TreeGrafter"/>
</dbReference>
<evidence type="ECO:0000259" key="1">
    <source>
        <dbReference type="PROSITE" id="PS51186"/>
    </source>
</evidence>
<evidence type="ECO:0000313" key="3">
    <source>
        <dbReference type="EMBL" id="NMK96486.1"/>
    </source>
</evidence>
<dbReference type="InterPro" id="IPR000182">
    <property type="entry name" value="GNAT_dom"/>
</dbReference>
<dbReference type="EMBL" id="JABBMI010000101">
    <property type="protein sequence ID" value="NMK55558.1"/>
    <property type="molecule type" value="Genomic_DNA"/>
</dbReference>
<reference evidence="4 5" key="1">
    <citation type="journal article" date="2019" name="Sci. Transl. Med.">
        <title>Quorum sensing between bacterial species on the skin protects against epidermal injury in atopic dermatitis.</title>
        <authorList>
            <person name="Williams M.R."/>
        </authorList>
    </citation>
    <scope>NUCLEOTIDE SEQUENCE [LARGE SCALE GENOMIC DNA]</scope>
    <source>
        <strain evidence="4 5">H8</strain>
    </source>
</reference>
<keyword evidence="6" id="KW-1185">Reference proteome</keyword>
<protein>
    <submittedName>
        <fullName evidence="4">GNAT family N-acetyltransferase</fullName>
    </submittedName>
</protein>
<evidence type="ECO:0000313" key="7">
    <source>
        <dbReference type="Proteomes" id="UP000550736"/>
    </source>
</evidence>
<dbReference type="InterPro" id="IPR051556">
    <property type="entry name" value="N-term/lysine_N-AcTrnsfr"/>
</dbReference>
<dbReference type="AlphaFoldDB" id="A0A7X9WCU6"/>
<dbReference type="Proteomes" id="UP000550736">
    <property type="component" value="Unassembled WGS sequence"/>
</dbReference>
<reference evidence="6 7" key="2">
    <citation type="submission" date="2020-04" db="EMBL/GenBank/DDBJ databases">
        <title>The Epidemiology and Molecular Characteristics of Linezolid-Resistant Staphylococcus capitis in Huashan Hospital, Shanghai.</title>
        <authorList>
            <person name="Ding L."/>
            <person name="Li P."/>
            <person name="Yang Y."/>
            <person name="Lin D."/>
            <person name="Xu X."/>
        </authorList>
    </citation>
    <scope>NUCLEOTIDE SEQUENCE [LARGE SCALE GENOMIC DNA]</scope>
    <source>
        <strain evidence="3 7">12-86</strain>
        <strain evidence="2 6">17-84</strain>
    </source>
</reference>
<dbReference type="GO" id="GO:0008080">
    <property type="term" value="F:N-acetyltransferase activity"/>
    <property type="evidence" value="ECO:0007669"/>
    <property type="project" value="TreeGrafter"/>
</dbReference>
<dbReference type="InterPro" id="IPR016181">
    <property type="entry name" value="Acyl_CoA_acyltransferase"/>
</dbReference>
<evidence type="ECO:0000313" key="4">
    <source>
        <dbReference type="EMBL" id="TBW77772.1"/>
    </source>
</evidence>
<name>A0A7X9WCU6_STACP</name>
<gene>
    <name evidence="4" type="ORF">EQ811_01530</name>
    <name evidence="3" type="ORF">HHM13_00030</name>
    <name evidence="2" type="ORF">HHM24_12625</name>
</gene>
<accession>A0A7X9WCU6</accession>
<comment type="caution">
    <text evidence="4">The sequence shown here is derived from an EMBL/GenBank/DDBJ whole genome shotgun (WGS) entry which is preliminary data.</text>
</comment>
<evidence type="ECO:0000313" key="2">
    <source>
        <dbReference type="EMBL" id="NMK55558.1"/>
    </source>
</evidence>